<dbReference type="EMBL" id="LSRQ01000999">
    <property type="protein sequence ID" value="OAY79823.1"/>
    <property type="molecule type" value="Genomic_DNA"/>
</dbReference>
<organism evidence="1 2">
    <name type="scientific">Ananas comosus</name>
    <name type="common">Pineapple</name>
    <name type="synonym">Ananas ananas</name>
    <dbReference type="NCBI Taxonomy" id="4615"/>
    <lineage>
        <taxon>Eukaryota</taxon>
        <taxon>Viridiplantae</taxon>
        <taxon>Streptophyta</taxon>
        <taxon>Embryophyta</taxon>
        <taxon>Tracheophyta</taxon>
        <taxon>Spermatophyta</taxon>
        <taxon>Magnoliopsida</taxon>
        <taxon>Liliopsida</taxon>
        <taxon>Poales</taxon>
        <taxon>Bromeliaceae</taxon>
        <taxon>Bromelioideae</taxon>
        <taxon>Ananas</taxon>
    </lineage>
</organism>
<protein>
    <submittedName>
        <fullName evidence="1">Uncharacterized protein</fullName>
    </submittedName>
</protein>
<comment type="caution">
    <text evidence="1">The sequence shown here is derived from an EMBL/GenBank/DDBJ whole genome shotgun (WGS) entry which is preliminary data.</text>
</comment>
<accession>A0A199VS44</accession>
<dbReference type="Proteomes" id="UP000092600">
    <property type="component" value="Unassembled WGS sequence"/>
</dbReference>
<evidence type="ECO:0000313" key="2">
    <source>
        <dbReference type="Proteomes" id="UP000092600"/>
    </source>
</evidence>
<dbReference type="PANTHER" id="PTHR34206">
    <property type="entry name" value="OS06G0193300 PROTEIN"/>
    <property type="match status" value="1"/>
</dbReference>
<gene>
    <name evidence="1" type="ORF">ACMD2_04211</name>
</gene>
<dbReference type="PANTHER" id="PTHR34206:SF1">
    <property type="entry name" value="OS10G0390701 PROTEIN"/>
    <property type="match status" value="1"/>
</dbReference>
<name>A0A199VS44_ANACO</name>
<reference evidence="1 2" key="1">
    <citation type="journal article" date="2016" name="DNA Res.">
        <title>The draft genome of MD-2 pineapple using hybrid error correction of long reads.</title>
        <authorList>
            <person name="Redwan R.M."/>
            <person name="Saidin A."/>
            <person name="Kumar S.V."/>
        </authorList>
    </citation>
    <scope>NUCLEOTIDE SEQUENCE [LARGE SCALE GENOMIC DNA]</scope>
    <source>
        <strain evidence="2">cv. MD2</strain>
        <tissue evidence="1">Leaf</tissue>
    </source>
</reference>
<sequence length="98" mass="11287">MARATMLHNSRIQVTGSLIPLRKSCMMNKVSKDQLRGTVCHEDEKGEIICEGYNEGPPFGQQSPETYVKGLSTTDFIELMRLQVDEDHDFHQFIWEKN</sequence>
<dbReference type="AlphaFoldDB" id="A0A199VS44"/>
<proteinExistence type="predicted"/>
<evidence type="ECO:0000313" key="1">
    <source>
        <dbReference type="EMBL" id="OAY79823.1"/>
    </source>
</evidence>
<dbReference type="STRING" id="4615.A0A199VS44"/>